<comment type="pathway">
    <text evidence="1">Carbohydrate acid metabolism.</text>
</comment>
<keyword evidence="7" id="KW-1185">Reference proteome</keyword>
<keyword evidence="4" id="KW-0456">Lyase</keyword>
<dbReference type="NCBIfam" id="NF004325">
    <property type="entry name" value="PRK05718.1"/>
    <property type="match status" value="1"/>
</dbReference>
<dbReference type="RefSeq" id="WP_116013554.1">
    <property type="nucleotide sequence ID" value="NZ_QUOT01000001.1"/>
</dbReference>
<evidence type="ECO:0000313" key="7">
    <source>
        <dbReference type="Proteomes" id="UP000256899"/>
    </source>
</evidence>
<dbReference type="PANTHER" id="PTHR30246:SF1">
    <property type="entry name" value="2-DEHYDRO-3-DEOXY-6-PHOSPHOGALACTONATE ALDOLASE-RELATED"/>
    <property type="match status" value="1"/>
</dbReference>
<organism evidence="6 7">
    <name type="scientific">Thalassotalea euphylliae</name>
    <dbReference type="NCBI Taxonomy" id="1655234"/>
    <lineage>
        <taxon>Bacteria</taxon>
        <taxon>Pseudomonadati</taxon>
        <taxon>Pseudomonadota</taxon>
        <taxon>Gammaproteobacteria</taxon>
        <taxon>Alteromonadales</taxon>
        <taxon>Colwelliaceae</taxon>
        <taxon>Thalassotalea</taxon>
    </lineage>
</organism>
<evidence type="ECO:0000256" key="2">
    <source>
        <dbReference type="ARBA" id="ARBA00006906"/>
    </source>
</evidence>
<evidence type="ECO:0000256" key="3">
    <source>
        <dbReference type="ARBA" id="ARBA00011233"/>
    </source>
</evidence>
<dbReference type="NCBIfam" id="TIGR01182">
    <property type="entry name" value="eda"/>
    <property type="match status" value="1"/>
</dbReference>
<dbReference type="CDD" id="cd00452">
    <property type="entry name" value="KDPG_aldolase"/>
    <property type="match status" value="1"/>
</dbReference>
<accession>A0A3E0TYS1</accession>
<evidence type="ECO:0000256" key="4">
    <source>
        <dbReference type="ARBA" id="ARBA00023239"/>
    </source>
</evidence>
<dbReference type="GO" id="GO:0016829">
    <property type="term" value="F:lyase activity"/>
    <property type="evidence" value="ECO:0007669"/>
    <property type="project" value="UniProtKB-KW"/>
</dbReference>
<proteinExistence type="inferred from homology"/>
<comment type="caution">
    <text evidence="6">The sequence shown here is derived from an EMBL/GenBank/DDBJ whole genome shotgun (WGS) entry which is preliminary data.</text>
</comment>
<dbReference type="InterPro" id="IPR000887">
    <property type="entry name" value="Aldlse_KDPG_KHG"/>
</dbReference>
<dbReference type="SUPFAM" id="SSF51569">
    <property type="entry name" value="Aldolase"/>
    <property type="match status" value="1"/>
</dbReference>
<evidence type="ECO:0000256" key="5">
    <source>
        <dbReference type="ARBA" id="ARBA00023277"/>
    </source>
</evidence>
<keyword evidence="5" id="KW-0119">Carbohydrate metabolism</keyword>
<dbReference type="AlphaFoldDB" id="A0A3E0TYS1"/>
<evidence type="ECO:0000256" key="1">
    <source>
        <dbReference type="ARBA" id="ARBA00004761"/>
    </source>
</evidence>
<dbReference type="InterPro" id="IPR013785">
    <property type="entry name" value="Aldolase_TIM"/>
</dbReference>
<dbReference type="Pfam" id="PF01081">
    <property type="entry name" value="Aldolase"/>
    <property type="match status" value="1"/>
</dbReference>
<sequence>MKDLKKWQLAPSELFAMGPIVPVLVIEHVEDALPIAEALMAANINVLEVTLRTPSALQVIETIAKNLPDAVVGAGTVTNRELLQRSRDAGAKFAISPGLTKDLLKAGNEGDIALIPGISSISELMDGIDFGYDHFKFFPAEASGGVKAIKSIGGPFPNIKFCPTGGINLNNVNNYLSLGNVACCGGSWLVSDNIIKQKNWTAITELAQEALAHVEQASVVK</sequence>
<dbReference type="InterPro" id="IPR031338">
    <property type="entry name" value="KDPG/KHG_AS_2"/>
</dbReference>
<gene>
    <name evidence="6" type="ORF">DXX94_02060</name>
</gene>
<dbReference type="EMBL" id="QUOT01000001">
    <property type="protein sequence ID" value="REL29600.1"/>
    <property type="molecule type" value="Genomic_DNA"/>
</dbReference>
<name>A0A3E0TYS1_9GAMM</name>
<dbReference type="PANTHER" id="PTHR30246">
    <property type="entry name" value="2-KETO-3-DEOXY-6-PHOSPHOGLUCONATE ALDOLASE"/>
    <property type="match status" value="1"/>
</dbReference>
<dbReference type="Proteomes" id="UP000256899">
    <property type="component" value="Unassembled WGS sequence"/>
</dbReference>
<evidence type="ECO:0000313" key="6">
    <source>
        <dbReference type="EMBL" id="REL29600.1"/>
    </source>
</evidence>
<reference evidence="7" key="1">
    <citation type="submission" date="2018-08" db="EMBL/GenBank/DDBJ databases">
        <title>Thalassotalea euphylliae genome.</title>
        <authorList>
            <person name="Summers S."/>
            <person name="Rice S.A."/>
            <person name="Freckelton M.L."/>
            <person name="Nedved B.T."/>
            <person name="Hadfield M.G."/>
        </authorList>
    </citation>
    <scope>NUCLEOTIDE SEQUENCE [LARGE SCALE GENOMIC DNA]</scope>
    <source>
        <strain evidence="7">H3</strain>
    </source>
</reference>
<protein>
    <submittedName>
        <fullName evidence="6">Keto-hydroxyglutarate-aldolase/keto-deoxy-phosphogluconate aldolase</fullName>
    </submittedName>
</protein>
<comment type="similarity">
    <text evidence="2">Belongs to the KHG/KDPG aldolase family.</text>
</comment>
<dbReference type="Gene3D" id="3.20.20.70">
    <property type="entry name" value="Aldolase class I"/>
    <property type="match status" value="1"/>
</dbReference>
<comment type="subunit">
    <text evidence="3">Homotrimer.</text>
</comment>
<dbReference type="PROSITE" id="PS00160">
    <property type="entry name" value="ALDOLASE_KDPG_KHG_2"/>
    <property type="match status" value="1"/>
</dbReference>